<dbReference type="Pfam" id="PF00561">
    <property type="entry name" value="Abhydrolase_1"/>
    <property type="match status" value="1"/>
</dbReference>
<dbReference type="Gene3D" id="3.40.50.1820">
    <property type="entry name" value="alpha/beta hydrolase"/>
    <property type="match status" value="1"/>
</dbReference>
<evidence type="ECO:0000313" key="3">
    <source>
        <dbReference type="EMBL" id="KLT41217.1"/>
    </source>
</evidence>
<feature type="region of interest" description="Disordered" evidence="1">
    <location>
        <begin position="170"/>
        <end position="203"/>
    </location>
</feature>
<dbReference type="InterPro" id="IPR029058">
    <property type="entry name" value="AB_hydrolase_fold"/>
</dbReference>
<dbReference type="GO" id="GO:0016787">
    <property type="term" value="F:hydrolase activity"/>
    <property type="evidence" value="ECO:0007669"/>
    <property type="project" value="UniProtKB-KW"/>
</dbReference>
<feature type="domain" description="AB hydrolase-1" evidence="2">
    <location>
        <begin position="26"/>
        <end position="144"/>
    </location>
</feature>
<dbReference type="GeneID" id="28985435"/>
<reference evidence="3 4" key="1">
    <citation type="submission" date="2015-03" db="EMBL/GenBank/DDBJ databases">
        <title>Genomics and transcriptomics of the oil-accumulating basidiomycete yeast T. oleaginosus allow insights into substrate utilization and the diverse evolutionary trajectories of mating systems in fungi.</title>
        <authorList>
            <consortium name="DOE Joint Genome Institute"/>
            <person name="Kourist R."/>
            <person name="Kracht O."/>
            <person name="Bracharz F."/>
            <person name="Lipzen A."/>
            <person name="Nolan M."/>
            <person name="Ohm R."/>
            <person name="Grigoriev I."/>
            <person name="Sun S."/>
            <person name="Heitman J."/>
            <person name="Bruck T."/>
            <person name="Nowrousian M."/>
        </authorList>
    </citation>
    <scope>NUCLEOTIDE SEQUENCE [LARGE SCALE GENOMIC DNA]</scope>
    <source>
        <strain evidence="3 4">IBC0246</strain>
    </source>
</reference>
<feature type="compositionally biased region" description="Polar residues" evidence="1">
    <location>
        <begin position="187"/>
        <end position="203"/>
    </location>
</feature>
<proteinExistence type="predicted"/>
<gene>
    <name evidence="3" type="ORF">CC85DRAFT_292766</name>
</gene>
<sequence length="338" mass="37242">MHLPRPFPERPLQVSFADLGKPDGRPVVVFLGLGSVRYLVALYDDLARALGLRLICIDRWGLGKTDQVPQDRRGLLDWADVVRQVLDELGINRFQMVAHSAGAPYALATALKMERRIHGKIHLMSPWVGGDVEGYKWLKWVPNGVIKSALAAEWRLESYFLGKAPSLKANGKANGRTNGSGRREGDASSTSLNTDGMRSRSSVSDLRAADSLDGFSDDLSHALPGKYEPSVSPITASPAFAHALVQANHAESLSGTTADLLSVVLGRDAKPWGFSYTDIRHPCKIWYGAEDERVSEKSMRWMERAMDAELIVVQEEGHNLMSSRTVMYDVLDSIAEDI</sequence>
<dbReference type="RefSeq" id="XP_018277708.1">
    <property type="nucleotide sequence ID" value="XM_018424832.1"/>
</dbReference>
<dbReference type="STRING" id="879819.A0A0J0XJE7"/>
<protein>
    <submittedName>
        <fullName evidence="3">Alpha/beta-hydrolase</fullName>
    </submittedName>
</protein>
<evidence type="ECO:0000259" key="2">
    <source>
        <dbReference type="Pfam" id="PF00561"/>
    </source>
</evidence>
<evidence type="ECO:0000256" key="1">
    <source>
        <dbReference type="SAM" id="MobiDB-lite"/>
    </source>
</evidence>
<dbReference type="InterPro" id="IPR000073">
    <property type="entry name" value="AB_hydrolase_1"/>
</dbReference>
<dbReference type="SUPFAM" id="SSF53474">
    <property type="entry name" value="alpha/beta-Hydrolases"/>
    <property type="match status" value="1"/>
</dbReference>
<keyword evidence="4" id="KW-1185">Reference proteome</keyword>
<dbReference type="EMBL" id="KQ087221">
    <property type="protein sequence ID" value="KLT41217.1"/>
    <property type="molecule type" value="Genomic_DNA"/>
</dbReference>
<dbReference type="PANTHER" id="PTHR43433">
    <property type="entry name" value="HYDROLASE, ALPHA/BETA FOLD FAMILY PROTEIN"/>
    <property type="match status" value="1"/>
</dbReference>
<evidence type="ECO:0000313" key="4">
    <source>
        <dbReference type="Proteomes" id="UP000053611"/>
    </source>
</evidence>
<name>A0A0J0XJE7_9TREE</name>
<organism evidence="3 4">
    <name type="scientific">Cutaneotrichosporon oleaginosum</name>
    <dbReference type="NCBI Taxonomy" id="879819"/>
    <lineage>
        <taxon>Eukaryota</taxon>
        <taxon>Fungi</taxon>
        <taxon>Dikarya</taxon>
        <taxon>Basidiomycota</taxon>
        <taxon>Agaricomycotina</taxon>
        <taxon>Tremellomycetes</taxon>
        <taxon>Trichosporonales</taxon>
        <taxon>Trichosporonaceae</taxon>
        <taxon>Cutaneotrichosporon</taxon>
    </lineage>
</organism>
<dbReference type="PANTHER" id="PTHR43433:SF10">
    <property type="entry name" value="AB HYDROLASE-1 DOMAIN-CONTAINING PROTEIN"/>
    <property type="match status" value="1"/>
</dbReference>
<dbReference type="AlphaFoldDB" id="A0A0J0XJE7"/>
<accession>A0A0J0XJE7</accession>
<dbReference type="InterPro" id="IPR050471">
    <property type="entry name" value="AB_hydrolase"/>
</dbReference>
<dbReference type="Proteomes" id="UP000053611">
    <property type="component" value="Unassembled WGS sequence"/>
</dbReference>
<keyword evidence="3" id="KW-0378">Hydrolase</keyword>
<dbReference type="OrthoDB" id="435520at2759"/>